<dbReference type="InterPro" id="IPR036396">
    <property type="entry name" value="Cyt_P450_sf"/>
</dbReference>
<gene>
    <name evidence="15" type="ORF">BINO364_LOCUS7247</name>
</gene>
<dbReference type="GO" id="GO:0005506">
    <property type="term" value="F:iron ion binding"/>
    <property type="evidence" value="ECO:0007669"/>
    <property type="project" value="InterPro"/>
</dbReference>
<dbReference type="GO" id="GO:0020037">
    <property type="term" value="F:heme binding"/>
    <property type="evidence" value="ECO:0007669"/>
    <property type="project" value="InterPro"/>
</dbReference>
<evidence type="ECO:0000256" key="14">
    <source>
        <dbReference type="SAM" id="SignalP"/>
    </source>
</evidence>
<evidence type="ECO:0000256" key="6">
    <source>
        <dbReference type="ARBA" id="ARBA00022617"/>
    </source>
</evidence>
<organism evidence="15 16">
    <name type="scientific">Brenthis ino</name>
    <name type="common">lesser marbled fritillary</name>
    <dbReference type="NCBI Taxonomy" id="405034"/>
    <lineage>
        <taxon>Eukaryota</taxon>
        <taxon>Metazoa</taxon>
        <taxon>Ecdysozoa</taxon>
        <taxon>Arthropoda</taxon>
        <taxon>Hexapoda</taxon>
        <taxon>Insecta</taxon>
        <taxon>Pterygota</taxon>
        <taxon>Neoptera</taxon>
        <taxon>Endopterygota</taxon>
        <taxon>Lepidoptera</taxon>
        <taxon>Glossata</taxon>
        <taxon>Ditrysia</taxon>
        <taxon>Papilionoidea</taxon>
        <taxon>Nymphalidae</taxon>
        <taxon>Heliconiinae</taxon>
        <taxon>Argynnini</taxon>
        <taxon>Brenthis</taxon>
    </lineage>
</organism>
<dbReference type="OrthoDB" id="1372046at2759"/>
<keyword evidence="13" id="KW-0472">Membrane</keyword>
<keyword evidence="12" id="KW-0503">Monooxygenase</keyword>
<name>A0A8J9YAY0_9NEOP</name>
<dbReference type="GO" id="GO:0016705">
    <property type="term" value="F:oxidoreductase activity, acting on paired donors, with incorporation or reduction of molecular oxygen"/>
    <property type="evidence" value="ECO:0007669"/>
    <property type="project" value="InterPro"/>
</dbReference>
<dbReference type="Gene3D" id="1.10.630.10">
    <property type="entry name" value="Cytochrome P450"/>
    <property type="match status" value="2"/>
</dbReference>
<keyword evidence="9" id="KW-0492">Microsome</keyword>
<evidence type="ECO:0000256" key="5">
    <source>
        <dbReference type="ARBA" id="ARBA00010617"/>
    </source>
</evidence>
<protein>
    <recommendedName>
        <fullName evidence="17">Cytochrome P450</fullName>
    </recommendedName>
</protein>
<evidence type="ECO:0000256" key="12">
    <source>
        <dbReference type="ARBA" id="ARBA00023033"/>
    </source>
</evidence>
<accession>A0A8J9YAY0</accession>
<comment type="similarity">
    <text evidence="5">Belongs to the cytochrome P450 family.</text>
</comment>
<dbReference type="AlphaFoldDB" id="A0A8J9YAY0"/>
<keyword evidence="10" id="KW-0560">Oxidoreductase</keyword>
<sequence length="400" mass="45866">MIILICAAFGLWAWCRKNGNKDEPPAYPESLPLIGHAHLLCGDSVQLWNRLKEFCNESFKAGGVVSVSIGPRTIYAITDPEDCLTVANTCLQKDNFYEFGKAWVGEGLLTGAVPIWKDHRKLLNPSFSQVVLDGFLDVFNKQARRLVKDLAEEVGKGPFDHWVYTRHNALETICLTALGVDHTDKTILNSQYVDAVEQMLNVFLDRFQKFWLHNNFIYSLSSLKKKQDEYLKIIHNMSDTVLKKRKAGYLNNNNPKKVEKVQGLKFKPFMDLLLELAIEKGAFNDSEIREHVDTMIAVGHDTSASVLMFSMLLVGSYPHVQQRIFEELNDVFGDDDRDLTNMGRRNCIGKSYSYMFMKTTLAHLYRHFRVKGDHTKLQAKIDVMLRPESGYYITIERKKK</sequence>
<evidence type="ECO:0000256" key="8">
    <source>
        <dbReference type="ARBA" id="ARBA00022824"/>
    </source>
</evidence>
<dbReference type="Proteomes" id="UP000838878">
    <property type="component" value="Chromosome 2"/>
</dbReference>
<evidence type="ECO:0008006" key="17">
    <source>
        <dbReference type="Google" id="ProtNLM"/>
    </source>
</evidence>
<comment type="subcellular location">
    <subcellularLocation>
        <location evidence="4">Endoplasmic reticulum membrane</location>
        <topology evidence="4">Peripheral membrane protein</topology>
    </subcellularLocation>
    <subcellularLocation>
        <location evidence="3">Microsome membrane</location>
        <topology evidence="3">Peripheral membrane protein</topology>
    </subcellularLocation>
</comment>
<dbReference type="EMBL" id="OV170222">
    <property type="protein sequence ID" value="CAH0721106.1"/>
    <property type="molecule type" value="Genomic_DNA"/>
</dbReference>
<evidence type="ECO:0000256" key="7">
    <source>
        <dbReference type="ARBA" id="ARBA00022723"/>
    </source>
</evidence>
<dbReference type="SUPFAM" id="SSF48264">
    <property type="entry name" value="Cytochrome P450"/>
    <property type="match status" value="1"/>
</dbReference>
<keyword evidence="11" id="KW-0408">Iron</keyword>
<dbReference type="InterPro" id="IPR050196">
    <property type="entry name" value="Cytochrome_P450_Monoox"/>
</dbReference>
<keyword evidence="8" id="KW-0256">Endoplasmic reticulum</keyword>
<evidence type="ECO:0000256" key="1">
    <source>
        <dbReference type="ARBA" id="ARBA00001971"/>
    </source>
</evidence>
<evidence type="ECO:0000256" key="2">
    <source>
        <dbReference type="ARBA" id="ARBA00003690"/>
    </source>
</evidence>
<evidence type="ECO:0000256" key="4">
    <source>
        <dbReference type="ARBA" id="ARBA00004406"/>
    </source>
</evidence>
<comment type="function">
    <text evidence="2">May be involved in the metabolism of insect hormones and in the breakdown of synthetic insecticides.</text>
</comment>
<dbReference type="PANTHER" id="PTHR24291">
    <property type="entry name" value="CYTOCHROME P450 FAMILY 4"/>
    <property type="match status" value="1"/>
</dbReference>
<evidence type="ECO:0000256" key="10">
    <source>
        <dbReference type="ARBA" id="ARBA00023002"/>
    </source>
</evidence>
<dbReference type="PANTHER" id="PTHR24291:SF189">
    <property type="entry name" value="CYTOCHROME P450 4C3-RELATED"/>
    <property type="match status" value="1"/>
</dbReference>
<keyword evidence="14" id="KW-0732">Signal</keyword>
<comment type="cofactor">
    <cofactor evidence="1">
        <name>heme</name>
        <dbReference type="ChEBI" id="CHEBI:30413"/>
    </cofactor>
</comment>
<keyword evidence="16" id="KW-1185">Reference proteome</keyword>
<evidence type="ECO:0000313" key="15">
    <source>
        <dbReference type="EMBL" id="CAH0721106.1"/>
    </source>
</evidence>
<dbReference type="InterPro" id="IPR002401">
    <property type="entry name" value="Cyt_P450_E_grp-I"/>
</dbReference>
<keyword evidence="6" id="KW-0349">Heme</keyword>
<dbReference type="Pfam" id="PF00067">
    <property type="entry name" value="p450"/>
    <property type="match status" value="1"/>
</dbReference>
<proteinExistence type="inferred from homology"/>
<dbReference type="InterPro" id="IPR001128">
    <property type="entry name" value="Cyt_P450"/>
</dbReference>
<feature type="non-terminal residue" evidence="15">
    <location>
        <position position="400"/>
    </location>
</feature>
<evidence type="ECO:0000256" key="13">
    <source>
        <dbReference type="ARBA" id="ARBA00023136"/>
    </source>
</evidence>
<dbReference type="PRINTS" id="PR00463">
    <property type="entry name" value="EP450I"/>
</dbReference>
<feature type="chain" id="PRO_5035473481" description="Cytochrome P450" evidence="14">
    <location>
        <begin position="16"/>
        <end position="400"/>
    </location>
</feature>
<evidence type="ECO:0000256" key="9">
    <source>
        <dbReference type="ARBA" id="ARBA00022848"/>
    </source>
</evidence>
<evidence type="ECO:0000256" key="11">
    <source>
        <dbReference type="ARBA" id="ARBA00023004"/>
    </source>
</evidence>
<evidence type="ECO:0000256" key="3">
    <source>
        <dbReference type="ARBA" id="ARBA00004174"/>
    </source>
</evidence>
<reference evidence="15" key="1">
    <citation type="submission" date="2021-12" db="EMBL/GenBank/DDBJ databases">
        <authorList>
            <person name="Martin H S."/>
        </authorList>
    </citation>
    <scope>NUCLEOTIDE SEQUENCE</scope>
</reference>
<feature type="signal peptide" evidence="14">
    <location>
        <begin position="1"/>
        <end position="15"/>
    </location>
</feature>
<evidence type="ECO:0000313" key="16">
    <source>
        <dbReference type="Proteomes" id="UP000838878"/>
    </source>
</evidence>
<keyword evidence="7" id="KW-0479">Metal-binding</keyword>
<dbReference type="GO" id="GO:0004497">
    <property type="term" value="F:monooxygenase activity"/>
    <property type="evidence" value="ECO:0007669"/>
    <property type="project" value="UniProtKB-KW"/>
</dbReference>